<accession>A0A8X6K8A5</accession>
<comment type="caution">
    <text evidence="2">The sequence shown here is derived from an EMBL/GenBank/DDBJ whole genome shotgun (WGS) entry which is preliminary data.</text>
</comment>
<evidence type="ECO:0000313" key="2">
    <source>
        <dbReference type="EMBL" id="GFQ65946.1"/>
    </source>
</evidence>
<name>A0A8X6K8A5_TRICU</name>
<dbReference type="OrthoDB" id="6409833at2759"/>
<proteinExistence type="inferred from homology"/>
<comment type="similarity">
    <text evidence="1">Belongs to the UPF0696 family.</text>
</comment>
<protein>
    <submittedName>
        <fullName evidence="2">Uncharacterized protein</fullName>
    </submittedName>
</protein>
<sequence length="189" mass="22437">MNTIRKPFFPPDPLIPSRVKREQWIGVHSEEFEYLFHDDASSDGESEDFCGKWLLFLDKEHEDEARGMTQHDYAWQFIKGLVENGEVYAAKCSTAWEGEYVARRGSHLGVICCYTKDYTDKRDVKRVANSIRRVYCYPKNMFYKTDTDTLAGRYRHLGDKYVSIYKHTVNNDMYERDSVIRYQWNKINL</sequence>
<dbReference type="Pfam" id="PF08939">
    <property type="entry name" value="Bles03"/>
    <property type="match status" value="1"/>
</dbReference>
<dbReference type="PANTHER" id="PTHR31977:SF1">
    <property type="entry name" value="UPF0696 PROTEIN C11ORF68"/>
    <property type="match status" value="1"/>
</dbReference>
<reference evidence="2" key="1">
    <citation type="submission" date="2020-07" db="EMBL/GenBank/DDBJ databases">
        <title>Multicomponent nature underlies the extraordinary mechanical properties of spider dragline silk.</title>
        <authorList>
            <person name="Kono N."/>
            <person name="Nakamura H."/>
            <person name="Mori M."/>
            <person name="Yoshida Y."/>
            <person name="Ohtoshi R."/>
            <person name="Malay A.D."/>
            <person name="Moran D.A.P."/>
            <person name="Tomita M."/>
            <person name="Numata K."/>
            <person name="Arakawa K."/>
        </authorList>
    </citation>
    <scope>NUCLEOTIDE SEQUENCE</scope>
</reference>
<evidence type="ECO:0000313" key="3">
    <source>
        <dbReference type="Proteomes" id="UP000887116"/>
    </source>
</evidence>
<dbReference type="AlphaFoldDB" id="A0A8X6K8A5"/>
<dbReference type="EMBL" id="BMAO01030130">
    <property type="protein sequence ID" value="GFQ65946.1"/>
    <property type="molecule type" value="Genomic_DNA"/>
</dbReference>
<gene>
    <name evidence="2" type="primary">AVEN_191235_1</name>
    <name evidence="2" type="ORF">TNCT_628451</name>
</gene>
<dbReference type="PANTHER" id="PTHR31977">
    <property type="entry name" value="UPF0696 PROTEIN C11ORF68"/>
    <property type="match status" value="1"/>
</dbReference>
<keyword evidence="3" id="KW-1185">Reference proteome</keyword>
<dbReference type="InterPro" id="IPR023398">
    <property type="entry name" value="TIF_eIF4e-like"/>
</dbReference>
<dbReference type="Proteomes" id="UP000887116">
    <property type="component" value="Unassembled WGS sequence"/>
</dbReference>
<dbReference type="SUPFAM" id="SSF55418">
    <property type="entry name" value="eIF4e-like"/>
    <property type="match status" value="1"/>
</dbReference>
<organism evidence="2 3">
    <name type="scientific">Trichonephila clavata</name>
    <name type="common">Joro spider</name>
    <name type="synonym">Nephila clavata</name>
    <dbReference type="NCBI Taxonomy" id="2740835"/>
    <lineage>
        <taxon>Eukaryota</taxon>
        <taxon>Metazoa</taxon>
        <taxon>Ecdysozoa</taxon>
        <taxon>Arthropoda</taxon>
        <taxon>Chelicerata</taxon>
        <taxon>Arachnida</taxon>
        <taxon>Araneae</taxon>
        <taxon>Araneomorphae</taxon>
        <taxon>Entelegynae</taxon>
        <taxon>Araneoidea</taxon>
        <taxon>Nephilidae</taxon>
        <taxon>Trichonephila</taxon>
    </lineage>
</organism>
<dbReference type="Gene3D" id="3.30.760.10">
    <property type="entry name" value="RNA Cap, Translation Initiation Factor Eif4e"/>
    <property type="match status" value="1"/>
</dbReference>
<evidence type="ECO:0000256" key="1">
    <source>
        <dbReference type="ARBA" id="ARBA00010568"/>
    </source>
</evidence>
<dbReference type="InterPro" id="IPR015034">
    <property type="entry name" value="Bles03"/>
</dbReference>